<dbReference type="WBParaSite" id="ES5_v2.g15043.t1">
    <property type="protein sequence ID" value="ES5_v2.g15043.t1"/>
    <property type="gene ID" value="ES5_v2.g15043"/>
</dbReference>
<reference evidence="2" key="1">
    <citation type="submission" date="2022-11" db="UniProtKB">
        <authorList>
            <consortium name="WormBaseParasite"/>
        </authorList>
    </citation>
    <scope>IDENTIFICATION</scope>
</reference>
<proteinExistence type="predicted"/>
<protein>
    <submittedName>
        <fullName evidence="2">Major sperm protein</fullName>
    </submittedName>
</protein>
<dbReference type="Proteomes" id="UP000887579">
    <property type="component" value="Unplaced"/>
</dbReference>
<evidence type="ECO:0000313" key="2">
    <source>
        <dbReference type="WBParaSite" id="ES5_v2.g15043.t1"/>
    </source>
</evidence>
<organism evidence="1 2">
    <name type="scientific">Panagrolaimus sp. ES5</name>
    <dbReference type="NCBI Taxonomy" id="591445"/>
    <lineage>
        <taxon>Eukaryota</taxon>
        <taxon>Metazoa</taxon>
        <taxon>Ecdysozoa</taxon>
        <taxon>Nematoda</taxon>
        <taxon>Chromadorea</taxon>
        <taxon>Rhabditida</taxon>
        <taxon>Tylenchina</taxon>
        <taxon>Panagrolaimomorpha</taxon>
        <taxon>Panagrolaimoidea</taxon>
        <taxon>Panagrolaimidae</taxon>
        <taxon>Panagrolaimus</taxon>
    </lineage>
</organism>
<sequence>MSEPEQSKSPDVGPPNPAAAENAIKSVTASEASDLTNAADTVPQQPAAVVNSQISASAAAPIQSTTTAAVGTQLSDKKEPSSNAPPQQIATQQQPSTSPPSHAPAVQSPQPPLAAAPAFPRSSPVIPKTVPTLCINPNKAVFTTAGGVSKHLMINKSNLRLAIKIRSSNNFFFRVNPVYSFLDCNAVNELEVIRLVGGGAKQDKLQVIYVTCAENDTDPTKLFGLRANVRSVILPIVTTAASSL</sequence>
<name>A0AC34FCP9_9BILA</name>
<accession>A0AC34FCP9</accession>
<evidence type="ECO:0000313" key="1">
    <source>
        <dbReference type="Proteomes" id="UP000887579"/>
    </source>
</evidence>